<reference evidence="4" key="1">
    <citation type="submission" date="2022-10" db="EMBL/GenBank/DDBJ databases">
        <title>Tapping the CABI collections for fungal endophytes: first genome assemblies for Collariella, Neodidymelliopsis, Ascochyta clinopodiicola, Didymella pomorum, Didymosphaeria variabile, Neocosmospora piperis and Neocucurbitaria cava.</title>
        <authorList>
            <person name="Hill R."/>
        </authorList>
    </citation>
    <scope>NUCLEOTIDE SEQUENCE</scope>
    <source>
        <strain evidence="4">IMI 366586</strain>
    </source>
</reference>
<evidence type="ECO:0000256" key="2">
    <source>
        <dbReference type="SAM" id="Phobius"/>
    </source>
</evidence>
<proteinExistence type="predicted"/>
<feature type="transmembrane region" description="Helical" evidence="2">
    <location>
        <begin position="444"/>
        <end position="463"/>
    </location>
</feature>
<accession>A0A9W9BK13</accession>
<keyword evidence="2" id="KW-0812">Transmembrane</keyword>
<keyword evidence="5" id="KW-1185">Reference proteome</keyword>
<evidence type="ECO:0000313" key="4">
    <source>
        <dbReference type="EMBL" id="KAJ4312897.1"/>
    </source>
</evidence>
<feature type="compositionally biased region" description="Gly residues" evidence="1">
    <location>
        <begin position="28"/>
        <end position="61"/>
    </location>
</feature>
<dbReference type="EMBL" id="JAPEUR010000275">
    <property type="protein sequence ID" value="KAJ4312897.1"/>
    <property type="molecule type" value="Genomic_DNA"/>
</dbReference>
<comment type="caution">
    <text evidence="4">The sequence shown here is derived from an EMBL/GenBank/DDBJ whole genome shotgun (WGS) entry which is preliminary data.</text>
</comment>
<keyword evidence="2" id="KW-1133">Transmembrane helix</keyword>
<protein>
    <submittedName>
        <fullName evidence="4">Uncharacterized protein</fullName>
    </submittedName>
</protein>
<keyword evidence="3" id="KW-0732">Signal</keyword>
<organism evidence="4 5">
    <name type="scientific">Fusarium piperis</name>
    <dbReference type="NCBI Taxonomy" id="1435070"/>
    <lineage>
        <taxon>Eukaryota</taxon>
        <taxon>Fungi</taxon>
        <taxon>Dikarya</taxon>
        <taxon>Ascomycota</taxon>
        <taxon>Pezizomycotina</taxon>
        <taxon>Sordariomycetes</taxon>
        <taxon>Hypocreomycetidae</taxon>
        <taxon>Hypocreales</taxon>
        <taxon>Nectriaceae</taxon>
        <taxon>Fusarium</taxon>
        <taxon>Fusarium solani species complex</taxon>
    </lineage>
</organism>
<feature type="region of interest" description="Disordered" evidence="1">
    <location>
        <begin position="25"/>
        <end position="68"/>
    </location>
</feature>
<dbReference type="OrthoDB" id="5388204at2759"/>
<dbReference type="AlphaFoldDB" id="A0A9W9BK13"/>
<sequence>MRVDLSASVLSLLSLQLFGSVAARRGGGDSGGDSGGSSGGSSGGGSSDGGSSGGTSGGGSSGYPYGPSSYPNGLSNKLDCGLGECGCQQLQEREMLFGLPGIYYNGIITIRHHIKNSSTWEFRGANGCGNDDDDEKEYTYPALFVAAPRGNSSDVNPFYWNLYGFQPADQTNQSRGPYLDVYQRWVQIRSSDFVLSKTSYGGSFTFDGSDALYRNSDSTNDQQTTRVYWDTKITDWDGDKFSASAEYTRVPPIPNNAYIPYRSRYDVRTSQYFTLSDVCAYNQTTGSASGPLPPSVIPKGNDYLNTTTPTLWLNKGAKAEMKDIGSKSMTFSLEQTIKSAIPYMSERQAICGKREDSTFYMSTVFERSPFWEIRAYDKYDAYWSMDLDISIEFKGEIVSENSTKITGRQNGDVTFGRVYATPRPTGGPGGSGGSASSAISLTELSGVATWVLTMFSMALLVFVA</sequence>
<keyword evidence="2" id="KW-0472">Membrane</keyword>
<feature type="chain" id="PRO_5040772259" evidence="3">
    <location>
        <begin position="24"/>
        <end position="464"/>
    </location>
</feature>
<evidence type="ECO:0000256" key="3">
    <source>
        <dbReference type="SAM" id="SignalP"/>
    </source>
</evidence>
<dbReference type="Proteomes" id="UP001140502">
    <property type="component" value="Unassembled WGS sequence"/>
</dbReference>
<feature type="signal peptide" evidence="3">
    <location>
        <begin position="1"/>
        <end position="23"/>
    </location>
</feature>
<name>A0A9W9BK13_9HYPO</name>
<gene>
    <name evidence="4" type="ORF">N0V84_009707</name>
</gene>
<evidence type="ECO:0000256" key="1">
    <source>
        <dbReference type="SAM" id="MobiDB-lite"/>
    </source>
</evidence>
<evidence type="ECO:0000313" key="5">
    <source>
        <dbReference type="Proteomes" id="UP001140502"/>
    </source>
</evidence>